<feature type="compositionally biased region" description="Basic and acidic residues" evidence="1">
    <location>
        <begin position="1"/>
        <end position="13"/>
    </location>
</feature>
<name>A0ABS2UQ75_9ACTN</name>
<comment type="caution">
    <text evidence="3">The sequence shown here is derived from an EMBL/GenBank/DDBJ whole genome shotgun (WGS) entry which is preliminary data.</text>
</comment>
<keyword evidence="2" id="KW-0472">Membrane</keyword>
<dbReference type="Proteomes" id="UP000664109">
    <property type="component" value="Unassembled WGS sequence"/>
</dbReference>
<organism evidence="3 4">
    <name type="scientific">Streptomyces zhihengii</name>
    <dbReference type="NCBI Taxonomy" id="1818004"/>
    <lineage>
        <taxon>Bacteria</taxon>
        <taxon>Bacillati</taxon>
        <taxon>Actinomycetota</taxon>
        <taxon>Actinomycetes</taxon>
        <taxon>Kitasatosporales</taxon>
        <taxon>Streptomycetaceae</taxon>
        <taxon>Streptomyces</taxon>
    </lineage>
</organism>
<gene>
    <name evidence="3" type="ORF">JE024_13320</name>
</gene>
<evidence type="ECO:0000313" key="4">
    <source>
        <dbReference type="Proteomes" id="UP000664109"/>
    </source>
</evidence>
<evidence type="ECO:0000313" key="3">
    <source>
        <dbReference type="EMBL" id="MBM9619696.1"/>
    </source>
</evidence>
<feature type="transmembrane region" description="Helical" evidence="2">
    <location>
        <begin position="47"/>
        <end position="65"/>
    </location>
</feature>
<dbReference type="EMBL" id="JAFEJA010000001">
    <property type="protein sequence ID" value="MBM9619696.1"/>
    <property type="molecule type" value="Genomic_DNA"/>
</dbReference>
<evidence type="ECO:0000256" key="2">
    <source>
        <dbReference type="SAM" id="Phobius"/>
    </source>
</evidence>
<keyword evidence="4" id="KW-1185">Reference proteome</keyword>
<dbReference type="RefSeq" id="WP_205373801.1">
    <property type="nucleotide sequence ID" value="NZ_JAFEJA010000001.1"/>
</dbReference>
<proteinExistence type="predicted"/>
<feature type="region of interest" description="Disordered" evidence="1">
    <location>
        <begin position="1"/>
        <end position="26"/>
    </location>
</feature>
<evidence type="ECO:0008006" key="5">
    <source>
        <dbReference type="Google" id="ProtNLM"/>
    </source>
</evidence>
<sequence>MSGTERKESEVRRMMQTPAPGVPADLGVRAAARGGRLLRRHRALRRTGWALLVAALLALTLWALVTEPWLAPPSPTSPPVVGF</sequence>
<accession>A0ABS2UQ75</accession>
<protein>
    <recommendedName>
        <fullName evidence="5">ABC transporter permease</fullName>
    </recommendedName>
</protein>
<evidence type="ECO:0000256" key="1">
    <source>
        <dbReference type="SAM" id="MobiDB-lite"/>
    </source>
</evidence>
<keyword evidence="2" id="KW-1133">Transmembrane helix</keyword>
<reference evidence="3 4" key="1">
    <citation type="journal article" date="2016" name="Arch. Microbiol.">
        <title>Streptomyces zhihengii sp. nov., isolated from rhizospheric soil of Psammosilene tunicoides.</title>
        <authorList>
            <person name="Huang M.J."/>
            <person name="Fei J.J."/>
            <person name="Salam N."/>
            <person name="Kim C.J."/>
            <person name="Hozzein W.N."/>
            <person name="Xiao M."/>
            <person name="Huang H.Q."/>
            <person name="Li W.J."/>
        </authorList>
    </citation>
    <scope>NUCLEOTIDE SEQUENCE [LARGE SCALE GENOMIC DNA]</scope>
    <source>
        <strain evidence="3 4">YIM T102</strain>
    </source>
</reference>
<keyword evidence="2" id="KW-0812">Transmembrane</keyword>